<proteinExistence type="predicted"/>
<reference evidence="1" key="3">
    <citation type="submission" date="2020-06" db="EMBL/GenBank/DDBJ databases">
        <title>Helianthus annuus Genome sequencing and assembly Release 2.</title>
        <authorList>
            <person name="Gouzy J."/>
            <person name="Langlade N."/>
            <person name="Munos S."/>
        </authorList>
    </citation>
    <scope>NUCLEOTIDE SEQUENCE</scope>
    <source>
        <tissue evidence="1">Leaves</tissue>
    </source>
</reference>
<evidence type="ECO:0000313" key="3">
    <source>
        <dbReference type="Proteomes" id="UP000215914"/>
    </source>
</evidence>
<gene>
    <name evidence="2" type="ORF">HannXRQ_Chr16g0505291</name>
    <name evidence="1" type="ORF">HanXRQr2_Chr16g0731591</name>
</gene>
<dbReference type="EMBL" id="MNCJ02000331">
    <property type="protein sequence ID" value="KAF5758647.1"/>
    <property type="molecule type" value="Genomic_DNA"/>
</dbReference>
<dbReference type="PANTHER" id="PTHR31839">
    <property type="entry name" value="DEHYDRATION-RESPONSIVE ELEMENT-BINDING PROTEIN 1D"/>
    <property type="match status" value="1"/>
</dbReference>
<dbReference type="InParanoid" id="A0A251RXM6"/>
<dbReference type="Proteomes" id="UP000215914">
    <property type="component" value="Chromosome 16"/>
</dbReference>
<keyword evidence="3" id="KW-1185">Reference proteome</keyword>
<dbReference type="AlphaFoldDB" id="A0A251RXM6"/>
<reference evidence="1 3" key="1">
    <citation type="journal article" date="2017" name="Nature">
        <title>The sunflower genome provides insights into oil metabolism, flowering and Asterid evolution.</title>
        <authorList>
            <person name="Badouin H."/>
            <person name="Gouzy J."/>
            <person name="Grassa C.J."/>
            <person name="Murat F."/>
            <person name="Staton S.E."/>
            <person name="Cottret L."/>
            <person name="Lelandais-Briere C."/>
            <person name="Owens G.L."/>
            <person name="Carrere S."/>
            <person name="Mayjonade B."/>
            <person name="Legrand L."/>
            <person name="Gill N."/>
            <person name="Kane N.C."/>
            <person name="Bowers J.E."/>
            <person name="Hubner S."/>
            <person name="Bellec A."/>
            <person name="Berard A."/>
            <person name="Berges H."/>
            <person name="Blanchet N."/>
            <person name="Boniface M.C."/>
            <person name="Brunel D."/>
            <person name="Catrice O."/>
            <person name="Chaidir N."/>
            <person name="Claudel C."/>
            <person name="Donnadieu C."/>
            <person name="Faraut T."/>
            <person name="Fievet G."/>
            <person name="Helmstetter N."/>
            <person name="King M."/>
            <person name="Knapp S.J."/>
            <person name="Lai Z."/>
            <person name="Le Paslier M.C."/>
            <person name="Lippi Y."/>
            <person name="Lorenzon L."/>
            <person name="Mandel J.R."/>
            <person name="Marage G."/>
            <person name="Marchand G."/>
            <person name="Marquand E."/>
            <person name="Bret-Mestries E."/>
            <person name="Morien E."/>
            <person name="Nambeesan S."/>
            <person name="Nguyen T."/>
            <person name="Pegot-Espagnet P."/>
            <person name="Pouilly N."/>
            <person name="Raftis F."/>
            <person name="Sallet E."/>
            <person name="Schiex T."/>
            <person name="Thomas J."/>
            <person name="Vandecasteele C."/>
            <person name="Vares D."/>
            <person name="Vear F."/>
            <person name="Vautrin S."/>
            <person name="Crespi M."/>
            <person name="Mangin B."/>
            <person name="Burke J.M."/>
            <person name="Salse J."/>
            <person name="Munos S."/>
            <person name="Vincourt P."/>
            <person name="Rieseberg L.H."/>
            <person name="Langlade N.B."/>
        </authorList>
    </citation>
    <scope>NUCLEOTIDE SEQUENCE [LARGE SCALE GENOMIC DNA]</scope>
    <source>
        <strain evidence="3">cv. SF193</strain>
        <tissue evidence="1">Leaves</tissue>
    </source>
</reference>
<evidence type="ECO:0000313" key="2">
    <source>
        <dbReference type="EMBL" id="OTF90953.1"/>
    </source>
</evidence>
<evidence type="ECO:0000313" key="1">
    <source>
        <dbReference type="EMBL" id="KAF5758647.1"/>
    </source>
</evidence>
<sequence>MVAAAYNAAALALKGSNALLNFPDLVLPNPLPECPTADDICVVAACATAARHPSNKEETGSSPRGEFMDRDAVFDMPSMLFDMVEGMLLLSPYLGI</sequence>
<organism evidence="2 3">
    <name type="scientific">Helianthus annuus</name>
    <name type="common">Common sunflower</name>
    <dbReference type="NCBI Taxonomy" id="4232"/>
    <lineage>
        <taxon>Eukaryota</taxon>
        <taxon>Viridiplantae</taxon>
        <taxon>Streptophyta</taxon>
        <taxon>Embryophyta</taxon>
        <taxon>Tracheophyta</taxon>
        <taxon>Spermatophyta</taxon>
        <taxon>Magnoliopsida</taxon>
        <taxon>eudicotyledons</taxon>
        <taxon>Gunneridae</taxon>
        <taxon>Pentapetalae</taxon>
        <taxon>asterids</taxon>
        <taxon>campanulids</taxon>
        <taxon>Asterales</taxon>
        <taxon>Asteraceae</taxon>
        <taxon>Asteroideae</taxon>
        <taxon>Heliantheae alliance</taxon>
        <taxon>Heliantheae</taxon>
        <taxon>Helianthus</taxon>
    </lineage>
</organism>
<reference evidence="2" key="2">
    <citation type="submission" date="2017-02" db="EMBL/GenBank/DDBJ databases">
        <title>Sunflower complete genome.</title>
        <authorList>
            <person name="Langlade N."/>
            <person name="Munos S."/>
        </authorList>
    </citation>
    <scope>NUCLEOTIDE SEQUENCE [LARGE SCALE GENOMIC DNA]</scope>
    <source>
        <tissue evidence="2">Leaves</tissue>
    </source>
</reference>
<accession>A0A251RXM6</accession>
<dbReference type="EMBL" id="CM007905">
    <property type="protein sequence ID" value="OTF90953.1"/>
    <property type="molecule type" value="Genomic_DNA"/>
</dbReference>
<dbReference type="PANTHER" id="PTHR31839:SF85">
    <property type="entry name" value="AP2_ERF DOMAIN-CONTAINING PROTEIN"/>
    <property type="match status" value="1"/>
</dbReference>
<name>A0A251RXM6_HELAN</name>
<dbReference type="InterPro" id="IPR045277">
    <property type="entry name" value="DRE1A-I"/>
</dbReference>
<dbReference type="Gramene" id="mRNA:HanXRQr2_Chr16g0731591">
    <property type="protein sequence ID" value="CDS:HanXRQr2_Chr16g0731591.1"/>
    <property type="gene ID" value="HanXRQr2_Chr16g0731591"/>
</dbReference>
<protein>
    <submittedName>
        <fullName evidence="2">Putative AP2/ERF domain-containing protein</fullName>
    </submittedName>
</protein>
<dbReference type="GO" id="GO:0003700">
    <property type="term" value="F:DNA-binding transcription factor activity"/>
    <property type="evidence" value="ECO:0007669"/>
    <property type="project" value="InterPro"/>
</dbReference>